<proteinExistence type="predicted"/>
<organism evidence="1 2">
    <name type="scientific">Persea americana</name>
    <name type="common">Avocado</name>
    <dbReference type="NCBI Taxonomy" id="3435"/>
    <lineage>
        <taxon>Eukaryota</taxon>
        <taxon>Viridiplantae</taxon>
        <taxon>Streptophyta</taxon>
        <taxon>Embryophyta</taxon>
        <taxon>Tracheophyta</taxon>
        <taxon>Spermatophyta</taxon>
        <taxon>Magnoliopsida</taxon>
        <taxon>Magnoliidae</taxon>
        <taxon>Laurales</taxon>
        <taxon>Lauraceae</taxon>
        <taxon>Persea</taxon>
    </lineage>
</organism>
<comment type="caution">
    <text evidence="1">The sequence shown here is derived from an EMBL/GenBank/DDBJ whole genome shotgun (WGS) entry which is preliminary data.</text>
</comment>
<evidence type="ECO:0000313" key="2">
    <source>
        <dbReference type="Proteomes" id="UP001234297"/>
    </source>
</evidence>
<protein>
    <submittedName>
        <fullName evidence="1">Uncharacterized protein</fullName>
    </submittedName>
</protein>
<dbReference type="Proteomes" id="UP001234297">
    <property type="component" value="Chromosome 5"/>
</dbReference>
<gene>
    <name evidence="1" type="ORF">MRB53_017991</name>
</gene>
<sequence>MLLMLEQLTESDLEMVPNNGPSADSSCDMTKLFTMGFSVCILGSGVAGNPGEVLFYFLMDKQQGKGRFFISSSAMAEIS</sequence>
<dbReference type="EMBL" id="CM056813">
    <property type="protein sequence ID" value="KAJ8641297.1"/>
    <property type="molecule type" value="Genomic_DNA"/>
</dbReference>
<keyword evidence="2" id="KW-1185">Reference proteome</keyword>
<name>A0ACC2M807_PERAE</name>
<reference evidence="1 2" key="1">
    <citation type="journal article" date="2022" name="Hortic Res">
        <title>A haplotype resolved chromosomal level avocado genome allows analysis of novel avocado genes.</title>
        <authorList>
            <person name="Nath O."/>
            <person name="Fletcher S.J."/>
            <person name="Hayward A."/>
            <person name="Shaw L.M."/>
            <person name="Masouleh A.K."/>
            <person name="Furtado A."/>
            <person name="Henry R.J."/>
            <person name="Mitter N."/>
        </authorList>
    </citation>
    <scope>NUCLEOTIDE SEQUENCE [LARGE SCALE GENOMIC DNA]</scope>
    <source>
        <strain evidence="2">cv. Hass</strain>
    </source>
</reference>
<accession>A0ACC2M807</accession>
<evidence type="ECO:0000313" key="1">
    <source>
        <dbReference type="EMBL" id="KAJ8641297.1"/>
    </source>
</evidence>